<dbReference type="GO" id="GO:0030288">
    <property type="term" value="C:outer membrane-bounded periplasmic space"/>
    <property type="evidence" value="ECO:0007669"/>
    <property type="project" value="TreeGrafter"/>
</dbReference>
<dbReference type="GO" id="GO:0008360">
    <property type="term" value="P:regulation of cell shape"/>
    <property type="evidence" value="ECO:0007669"/>
    <property type="project" value="UniProtKB-KW"/>
</dbReference>
<keyword evidence="7" id="KW-0378">Hydrolase</keyword>
<dbReference type="InterPro" id="IPR012338">
    <property type="entry name" value="Beta-lactam/transpept-like"/>
</dbReference>
<evidence type="ECO:0000256" key="11">
    <source>
        <dbReference type="ARBA" id="ARBA00023316"/>
    </source>
</evidence>
<dbReference type="SUPFAM" id="SSF53955">
    <property type="entry name" value="Lysozyme-like"/>
    <property type="match status" value="1"/>
</dbReference>
<dbReference type="InterPro" id="IPR001264">
    <property type="entry name" value="Glyco_trans_51"/>
</dbReference>
<dbReference type="FunFam" id="1.10.3810.10:FF:000001">
    <property type="entry name" value="Penicillin-binding protein 1A"/>
    <property type="match status" value="1"/>
</dbReference>
<feature type="region of interest" description="Disordered" evidence="14">
    <location>
        <begin position="706"/>
        <end position="729"/>
    </location>
</feature>
<feature type="compositionally biased region" description="Low complexity" evidence="14">
    <location>
        <begin position="798"/>
        <end position="821"/>
    </location>
</feature>
<dbReference type="InterPro" id="IPR036950">
    <property type="entry name" value="PBP_transglycosylase"/>
</dbReference>
<dbReference type="SUPFAM" id="SSF56601">
    <property type="entry name" value="beta-lactamase/transpeptidase-like"/>
    <property type="match status" value="1"/>
</dbReference>
<dbReference type="InterPro" id="IPR050396">
    <property type="entry name" value="Glycosyltr_51/Transpeptidase"/>
</dbReference>
<dbReference type="PROSITE" id="PS51178">
    <property type="entry name" value="PASTA"/>
    <property type="match status" value="1"/>
</dbReference>
<keyword evidence="6" id="KW-0808">Transferase</keyword>
<dbReference type="InterPro" id="IPR001460">
    <property type="entry name" value="PCN-bd_Tpept"/>
</dbReference>
<evidence type="ECO:0000313" key="17">
    <source>
        <dbReference type="Proteomes" id="UP000215332"/>
    </source>
</evidence>
<feature type="domain" description="PASTA" evidence="15">
    <location>
        <begin position="717"/>
        <end position="780"/>
    </location>
</feature>
<evidence type="ECO:0000256" key="6">
    <source>
        <dbReference type="ARBA" id="ARBA00022679"/>
    </source>
</evidence>
<reference evidence="16 17" key="1">
    <citation type="submission" date="2017-06" db="EMBL/GenBank/DDBJ databases">
        <authorList>
            <consortium name="Pathogen Informatics"/>
        </authorList>
    </citation>
    <scope>NUCLEOTIDE SEQUENCE [LARGE SCALE GENOMIC DNA]</scope>
    <source>
        <strain evidence="16 17">NCTC11865</strain>
    </source>
</reference>
<gene>
    <name evidence="16" type="primary">ponA</name>
    <name evidence="16" type="ORF">SAMEA4412665_00266</name>
</gene>
<protein>
    <submittedName>
        <fullName evidence="16">Penicillin-binding protein 1A/1B</fullName>
    </submittedName>
</protein>
<evidence type="ECO:0000256" key="5">
    <source>
        <dbReference type="ARBA" id="ARBA00022676"/>
    </source>
</evidence>
<proteinExistence type="inferred from homology"/>
<evidence type="ECO:0000256" key="9">
    <source>
        <dbReference type="ARBA" id="ARBA00022984"/>
    </source>
</evidence>
<dbReference type="Gene3D" id="3.40.710.10">
    <property type="entry name" value="DD-peptidase/beta-lactamase superfamily"/>
    <property type="match status" value="1"/>
</dbReference>
<keyword evidence="11" id="KW-0961">Cell wall biogenesis/degradation</keyword>
<evidence type="ECO:0000313" key="16">
    <source>
        <dbReference type="EMBL" id="SNV29356.1"/>
    </source>
</evidence>
<keyword evidence="9" id="KW-0573">Peptidoglycan synthesis</keyword>
<evidence type="ECO:0000256" key="12">
    <source>
        <dbReference type="ARBA" id="ARBA00034000"/>
    </source>
</evidence>
<dbReference type="PANTHER" id="PTHR32282">
    <property type="entry name" value="BINDING PROTEIN TRANSPEPTIDASE, PUTATIVE-RELATED"/>
    <property type="match status" value="1"/>
</dbReference>
<evidence type="ECO:0000259" key="15">
    <source>
        <dbReference type="PROSITE" id="PS51178"/>
    </source>
</evidence>
<keyword evidence="5" id="KW-0328">Glycosyltransferase</keyword>
<dbReference type="Pfam" id="PF03793">
    <property type="entry name" value="PASTA"/>
    <property type="match status" value="1"/>
</dbReference>
<dbReference type="GO" id="GO:0009002">
    <property type="term" value="F:serine-type D-Ala-D-Ala carboxypeptidase activity"/>
    <property type="evidence" value="ECO:0007669"/>
    <property type="project" value="UniProtKB-EC"/>
</dbReference>
<evidence type="ECO:0000256" key="4">
    <source>
        <dbReference type="ARBA" id="ARBA00022670"/>
    </source>
</evidence>
<dbReference type="Pfam" id="PF00905">
    <property type="entry name" value="Transpeptidase"/>
    <property type="match status" value="1"/>
</dbReference>
<dbReference type="KEGG" id="cgrn:4412665_00266"/>
<evidence type="ECO:0000256" key="14">
    <source>
        <dbReference type="SAM" id="MobiDB-lite"/>
    </source>
</evidence>
<dbReference type="Gene3D" id="3.30.10.20">
    <property type="match status" value="1"/>
</dbReference>
<keyword evidence="8" id="KW-0133">Cell shape</keyword>
<evidence type="ECO:0000256" key="13">
    <source>
        <dbReference type="ARBA" id="ARBA00049902"/>
    </source>
</evidence>
<name>A0A239W5K2_9ACTN</name>
<dbReference type="eggNOG" id="COG0744">
    <property type="taxonomic scope" value="Bacteria"/>
</dbReference>
<dbReference type="GO" id="GO:0009252">
    <property type="term" value="P:peptidoglycan biosynthetic process"/>
    <property type="evidence" value="ECO:0007669"/>
    <property type="project" value="UniProtKB-KW"/>
</dbReference>
<feature type="region of interest" description="Disordered" evidence="14">
    <location>
        <begin position="743"/>
        <end position="833"/>
    </location>
</feature>
<evidence type="ECO:0000256" key="2">
    <source>
        <dbReference type="ARBA" id="ARBA00007739"/>
    </source>
</evidence>
<keyword evidence="3" id="KW-0121">Carboxypeptidase</keyword>
<comment type="similarity">
    <text evidence="2">In the N-terminal section; belongs to the glycosyltransferase 51 family.</text>
</comment>
<sequence length="833" mass="89974">MPSTHHRPASSNRSRARIDRLEAQTQSSSRFSAFLKFCLASILAGLLTAGFVVPFAALASTTARVSADSLQHLPAEFGSNPQPQRSQIFMADGSVMATFFDENREYVPLDKISPVMRQAQIAIEDNRFYSHGAIDLRGTMRALVSNMGGASTQGGSTLTQQYVKQARIEMAVSAGDEEGVRSAQEQTVSRKLQELRYAIALEHDLSKDQILERYLNIAYYGDGAYGVEAAAKHYFGVTADKLDLGQAAMLAGLVQNPVSYDPVNNPEAAITRRNVVLTRMKSLGLVSEKDVQAAMKQGFNRSRVTYPKTGCISSKYPFVCNYVYQSLLSSPNLGKTRAEREKLVKRGGLEIHTLIDPKAQDSAQQAVSNWVGPTDPVLGGVATIQPGTGLIMAMAQSRPEMGTKSGQTYYNYLAPLGLGGFGGFQAGSTFKAYTLAAALENGIPISKHYYAGSPMDFTGETFQGCKGKVRSGPFSVSNSTGHSGTMGLRTAAAYSVNTYFVQLERDAGLCNVTKMAKKTGVELASGKDIVKEYGAIPSFTLGTAYVTPLSMASSYATFAARGVHCDPVIVKSIKNKDGQNLKVPDANCKRVMSTQVADGVNEVLKGVMNGTGAPARIPGGYPQAGKTGTTDSNEAVWFTGYTPAVAGAAFIAADSSSEHFRGREVRSIRGLHMSTGKYLKGSGGGDAGQIYRKAMAATLMGKPRTSFSEATDEIQHGKKVPVPSTSGMNYDEAKKALRDAGFDTRTKRVHSEKPEGTFLGADPDGGKAPQGSTIDLRVSSGPRPTYQRRAPQRDRWQQWRQQQQPEQQQQDPWQQQQQQPAPAEPPRYTQQPR</sequence>
<evidence type="ECO:0000256" key="8">
    <source>
        <dbReference type="ARBA" id="ARBA00022960"/>
    </source>
</evidence>
<dbReference type="Proteomes" id="UP000215332">
    <property type="component" value="Chromosome 1"/>
</dbReference>
<accession>A0A239W5K2</accession>
<evidence type="ECO:0000256" key="3">
    <source>
        <dbReference type="ARBA" id="ARBA00022645"/>
    </source>
</evidence>
<evidence type="ECO:0000256" key="7">
    <source>
        <dbReference type="ARBA" id="ARBA00022801"/>
    </source>
</evidence>
<evidence type="ECO:0000256" key="10">
    <source>
        <dbReference type="ARBA" id="ARBA00023268"/>
    </source>
</evidence>
<comment type="similarity">
    <text evidence="1">In the C-terminal section; belongs to the transpeptidase family.</text>
</comment>
<dbReference type="InterPro" id="IPR023346">
    <property type="entry name" value="Lysozyme-like_dom_sf"/>
</dbReference>
<comment type="catalytic activity">
    <reaction evidence="13">
        <text>[GlcNAc-(1-&gt;4)-Mur2Ac(oyl-L-Ala-gamma-D-Glu-L-Lys-D-Ala-D-Ala)](n)-di-trans,octa-cis-undecaprenyl diphosphate + beta-D-GlcNAc-(1-&gt;4)-Mur2Ac(oyl-L-Ala-gamma-D-Glu-L-Lys-D-Ala-D-Ala)-di-trans,octa-cis-undecaprenyl diphosphate = [GlcNAc-(1-&gt;4)-Mur2Ac(oyl-L-Ala-gamma-D-Glu-L-Lys-D-Ala-D-Ala)](n+1)-di-trans,octa-cis-undecaprenyl diphosphate + di-trans,octa-cis-undecaprenyl diphosphate + H(+)</text>
        <dbReference type="Rhea" id="RHEA:23708"/>
        <dbReference type="Rhea" id="RHEA-COMP:9602"/>
        <dbReference type="Rhea" id="RHEA-COMP:9603"/>
        <dbReference type="ChEBI" id="CHEBI:15378"/>
        <dbReference type="ChEBI" id="CHEBI:58405"/>
        <dbReference type="ChEBI" id="CHEBI:60033"/>
        <dbReference type="ChEBI" id="CHEBI:78435"/>
        <dbReference type="EC" id="2.4.99.28"/>
    </reaction>
</comment>
<organism evidence="16 17">
    <name type="scientific">Cutibacterium granulosum</name>
    <dbReference type="NCBI Taxonomy" id="33011"/>
    <lineage>
        <taxon>Bacteria</taxon>
        <taxon>Bacillati</taxon>
        <taxon>Actinomycetota</taxon>
        <taxon>Actinomycetes</taxon>
        <taxon>Propionibacteriales</taxon>
        <taxon>Propionibacteriaceae</taxon>
        <taxon>Cutibacterium</taxon>
    </lineage>
</organism>
<keyword evidence="4" id="KW-0645">Protease</keyword>
<evidence type="ECO:0000256" key="1">
    <source>
        <dbReference type="ARBA" id="ARBA00007090"/>
    </source>
</evidence>
<dbReference type="InterPro" id="IPR005543">
    <property type="entry name" value="PASTA_dom"/>
</dbReference>
<dbReference type="AlphaFoldDB" id="A0A239W5K2"/>
<keyword evidence="10" id="KW-0511">Multifunctional enzyme</keyword>
<dbReference type="EMBL" id="LT906441">
    <property type="protein sequence ID" value="SNV29356.1"/>
    <property type="molecule type" value="Genomic_DNA"/>
</dbReference>
<dbReference type="GO" id="GO:0008658">
    <property type="term" value="F:penicillin binding"/>
    <property type="evidence" value="ECO:0007669"/>
    <property type="project" value="InterPro"/>
</dbReference>
<dbReference type="Gene3D" id="1.10.3810.10">
    <property type="entry name" value="Biosynthetic peptidoglycan transglycosylase-like"/>
    <property type="match status" value="1"/>
</dbReference>
<dbReference type="GO" id="GO:0008955">
    <property type="term" value="F:peptidoglycan glycosyltransferase activity"/>
    <property type="evidence" value="ECO:0007669"/>
    <property type="project" value="UniProtKB-EC"/>
</dbReference>
<dbReference type="RefSeq" id="WP_065860368.1">
    <property type="nucleotide sequence ID" value="NZ_LT906441.1"/>
</dbReference>
<comment type="catalytic activity">
    <reaction evidence="12">
        <text>Preferential cleavage: (Ac)2-L-Lys-D-Ala-|-D-Ala. Also transpeptidation of peptidyl-alanyl moieties that are N-acyl substituents of D-alanine.</text>
        <dbReference type="EC" id="3.4.16.4"/>
    </reaction>
</comment>
<dbReference type="Pfam" id="PF00912">
    <property type="entry name" value="Transgly"/>
    <property type="match status" value="1"/>
</dbReference>
<dbReference type="CDD" id="cd06577">
    <property type="entry name" value="PASTA_pknB"/>
    <property type="match status" value="1"/>
</dbReference>
<dbReference type="GO" id="GO:0071555">
    <property type="term" value="P:cell wall organization"/>
    <property type="evidence" value="ECO:0007669"/>
    <property type="project" value="UniProtKB-KW"/>
</dbReference>
<feature type="compositionally biased region" description="Basic and acidic residues" evidence="14">
    <location>
        <begin position="743"/>
        <end position="755"/>
    </location>
</feature>
<dbReference type="PANTHER" id="PTHR32282:SF33">
    <property type="entry name" value="PEPTIDOGLYCAN GLYCOSYLTRANSFERASE"/>
    <property type="match status" value="1"/>
</dbReference>
<dbReference type="SMART" id="SM00740">
    <property type="entry name" value="PASTA"/>
    <property type="match status" value="1"/>
</dbReference>
<dbReference type="GO" id="GO:0006508">
    <property type="term" value="P:proteolysis"/>
    <property type="evidence" value="ECO:0007669"/>
    <property type="project" value="UniProtKB-KW"/>
</dbReference>